<protein>
    <submittedName>
        <fullName evidence="2">Uncharacterized protein</fullName>
    </submittedName>
</protein>
<proteinExistence type="predicted"/>
<evidence type="ECO:0000313" key="2">
    <source>
        <dbReference type="EMBL" id="SOB89209.1"/>
    </source>
</evidence>
<evidence type="ECO:0000313" key="3">
    <source>
        <dbReference type="Proteomes" id="UP000219331"/>
    </source>
</evidence>
<name>A0A285R650_9HYPH</name>
<dbReference type="Proteomes" id="UP000219331">
    <property type="component" value="Unassembled WGS sequence"/>
</dbReference>
<feature type="compositionally biased region" description="Low complexity" evidence="1">
    <location>
        <begin position="1"/>
        <end position="19"/>
    </location>
</feature>
<dbReference type="STRING" id="538381.GCA_001696535_01199"/>
<dbReference type="EMBL" id="OBML01000001">
    <property type="protein sequence ID" value="SOB89209.1"/>
    <property type="molecule type" value="Genomic_DNA"/>
</dbReference>
<reference evidence="2 3" key="1">
    <citation type="submission" date="2017-08" db="EMBL/GenBank/DDBJ databases">
        <authorList>
            <person name="de Groot N.N."/>
        </authorList>
    </citation>
    <scope>NUCLEOTIDE SEQUENCE [LARGE SCALE GENOMIC DNA]</scope>
    <source>
        <strain evidence="2 3">USBA 352</strain>
    </source>
</reference>
<gene>
    <name evidence="2" type="ORF">SAMN05421512_101117</name>
</gene>
<feature type="region of interest" description="Disordered" evidence="1">
    <location>
        <begin position="1"/>
        <end position="30"/>
    </location>
</feature>
<sequence length="104" mass="10484">MGRAAAGRGRGSSTGSVGAPGAPSKGARAPSGVQAAWLARGLDQAGGKLPLFDADGRRVAEKTIRACIAAGWAEPWFSNPIKPDWLVCRLTEAGRAAALASAQG</sequence>
<accession>A0A285R650</accession>
<evidence type="ECO:0000256" key="1">
    <source>
        <dbReference type="SAM" id="MobiDB-lite"/>
    </source>
</evidence>
<keyword evidence="3" id="KW-1185">Reference proteome</keyword>
<dbReference type="AlphaFoldDB" id="A0A285R650"/>
<organism evidence="2 3">
    <name type="scientific">Stappia indica</name>
    <dbReference type="NCBI Taxonomy" id="538381"/>
    <lineage>
        <taxon>Bacteria</taxon>
        <taxon>Pseudomonadati</taxon>
        <taxon>Pseudomonadota</taxon>
        <taxon>Alphaproteobacteria</taxon>
        <taxon>Hyphomicrobiales</taxon>
        <taxon>Stappiaceae</taxon>
        <taxon>Stappia</taxon>
    </lineage>
</organism>